<keyword evidence="3" id="KW-1005">Bacterial flagellum biogenesis</keyword>
<keyword evidence="6" id="KW-0282">Flagellum</keyword>
<dbReference type="GO" id="GO:0044781">
    <property type="term" value="P:bacterial-type flagellum organization"/>
    <property type="evidence" value="ECO:0007669"/>
    <property type="project" value="UniProtKB-KW"/>
</dbReference>
<evidence type="ECO:0000256" key="5">
    <source>
        <dbReference type="SAM" id="MobiDB-lite"/>
    </source>
</evidence>
<comment type="function">
    <text evidence="4">Required for flagellar hook formation. May act as a scaffolding protein.</text>
</comment>
<protein>
    <recommendedName>
        <fullName evidence="2">Basal-body rod modification protein FlgD</fullName>
    </recommendedName>
</protein>
<dbReference type="EMBL" id="JABUMX010000007">
    <property type="protein sequence ID" value="NTS33683.1"/>
    <property type="molecule type" value="Genomic_DNA"/>
</dbReference>
<dbReference type="RefSeq" id="WP_113282235.1">
    <property type="nucleotide sequence ID" value="NZ_JABUMX010000007.1"/>
</dbReference>
<evidence type="ECO:0000256" key="4">
    <source>
        <dbReference type="ARBA" id="ARBA00024746"/>
    </source>
</evidence>
<keyword evidence="6" id="KW-0966">Cell projection</keyword>
<evidence type="ECO:0000313" key="7">
    <source>
        <dbReference type="Proteomes" id="UP000550508"/>
    </source>
</evidence>
<name>A0A849W0Z5_9HYPH</name>
<accession>A0A849W0Z5</accession>
<feature type="compositionally biased region" description="Low complexity" evidence="5">
    <location>
        <begin position="8"/>
        <end position="24"/>
    </location>
</feature>
<dbReference type="AlphaFoldDB" id="A0A849W0Z5"/>
<comment type="caution">
    <text evidence="6">The sequence shown here is derived from an EMBL/GenBank/DDBJ whole genome shotgun (WGS) entry which is preliminary data.</text>
</comment>
<sequence length="133" mass="13939">MTTVPPVGTQQTNTNNDTGKTNGPGVDYQTFLKLLVAQMKNQDPTQPMDATQQVTQLAQFSSVEQAVQTNTKLDQLLASSSLQQADGIIGRTVTSADGKISGVVESVRIYNDGMIATLKGGATLPITAGIVVS</sequence>
<evidence type="ECO:0000256" key="1">
    <source>
        <dbReference type="ARBA" id="ARBA00010577"/>
    </source>
</evidence>
<dbReference type="NCBIfam" id="NF004670">
    <property type="entry name" value="PRK06009.1"/>
    <property type="match status" value="1"/>
</dbReference>
<evidence type="ECO:0000313" key="6">
    <source>
        <dbReference type="EMBL" id="NTS33683.1"/>
    </source>
</evidence>
<keyword evidence="6" id="KW-0969">Cilium</keyword>
<feature type="region of interest" description="Disordered" evidence="5">
    <location>
        <begin position="1"/>
        <end position="24"/>
    </location>
</feature>
<dbReference type="InterPro" id="IPR005648">
    <property type="entry name" value="FlgD"/>
</dbReference>
<organism evidence="6 7">
    <name type="scientific">Phyllobacterium pellucidum</name>
    <dbReference type="NCBI Taxonomy" id="2740464"/>
    <lineage>
        <taxon>Bacteria</taxon>
        <taxon>Pseudomonadati</taxon>
        <taxon>Pseudomonadota</taxon>
        <taxon>Alphaproteobacteria</taxon>
        <taxon>Hyphomicrobiales</taxon>
        <taxon>Phyllobacteriaceae</taxon>
        <taxon>Phyllobacterium</taxon>
    </lineage>
</organism>
<proteinExistence type="inferred from homology"/>
<evidence type="ECO:0000256" key="3">
    <source>
        <dbReference type="ARBA" id="ARBA00022795"/>
    </source>
</evidence>
<evidence type="ECO:0000256" key="2">
    <source>
        <dbReference type="ARBA" id="ARBA00016013"/>
    </source>
</evidence>
<gene>
    <name evidence="6" type="primary">flgD</name>
    <name evidence="6" type="ORF">HQ945_20700</name>
</gene>
<dbReference type="Pfam" id="PF03963">
    <property type="entry name" value="FlgD"/>
    <property type="match status" value="1"/>
</dbReference>
<reference evidence="6 7" key="1">
    <citation type="submission" date="2020-05" db="EMBL/GenBank/DDBJ databases">
        <authorList>
            <person name="Kim M.K."/>
        </authorList>
    </citation>
    <scope>NUCLEOTIDE SEQUENCE [LARGE SCALE GENOMIC DNA]</scope>
    <source>
        <strain evidence="6 7">BT25</strain>
    </source>
</reference>
<keyword evidence="7" id="KW-1185">Reference proteome</keyword>
<dbReference type="Proteomes" id="UP000550508">
    <property type="component" value="Unassembled WGS sequence"/>
</dbReference>
<comment type="similarity">
    <text evidence="1">Belongs to the FlgD family.</text>
</comment>